<dbReference type="SUPFAM" id="SSF52413">
    <property type="entry name" value="UDP-glucose/GDP-mannose dehydrogenase C-terminal domain"/>
    <property type="match status" value="1"/>
</dbReference>
<dbReference type="InterPro" id="IPR028357">
    <property type="entry name" value="UDPglc_DH_bac"/>
</dbReference>
<sequence length="417" mass="47804">MYIKVLGASVNAAVMAYRMSLIGHHVNWQTLDKDLSNRLKQSEMIFDDCELSCSLREQMSLNLLMVDEPCTEYTYSVCILAVNNEQYLDFDKLREKFSRYKYKLVINYANLGMGKTRELQQELAIKNIVYIPDAIQEGRLLTSFLDSGLIVGNENPENEVIIREMFRPIYPLSQQYNFLSIQAAEFTKLSVSGFLAAKVSFMNDLSNVAESLGIDIEEVRVAMSMDERVGAHYLYPGCGFGGSNFTRDILKLKEVVLETGNVNGLLDKIWDINENQKEIIFRKLWKLFDCHLENKVIAFWGASFKPNSKSVAQSPILKVLEACWSQGAITQVHDPRALSELQALYPDQHLLKLYDDQYDAVDGADVLCLVTEWKQYWSPDYQKLVKKMRHPNLIDGRNIYNPLYVENQGFTYIGIGR</sequence>
<feature type="binding site" evidence="4">
    <location>
        <position position="241"/>
    </location>
    <ligand>
        <name>substrate</name>
    </ligand>
</feature>
<dbReference type="SMART" id="SM00984">
    <property type="entry name" value="UDPG_MGDP_dh_C"/>
    <property type="match status" value="1"/>
</dbReference>
<feature type="binding site" evidence="5">
    <location>
        <position position="137"/>
    </location>
    <ligand>
        <name>NAD(+)</name>
        <dbReference type="ChEBI" id="CHEBI:57540"/>
    </ligand>
</feature>
<organism evidence="7 8">
    <name type="scientific">Acinetobacter marinus</name>
    <dbReference type="NCBI Taxonomy" id="281375"/>
    <lineage>
        <taxon>Bacteria</taxon>
        <taxon>Pseudomonadati</taxon>
        <taxon>Pseudomonadota</taxon>
        <taxon>Gammaproteobacteria</taxon>
        <taxon>Moraxellales</taxon>
        <taxon>Moraxellaceae</taxon>
        <taxon>Acinetobacter</taxon>
    </lineage>
</organism>
<keyword evidence="3 5" id="KW-0520">NAD</keyword>
<dbReference type="Gene3D" id="3.40.50.720">
    <property type="entry name" value="NAD(P)-binding Rossmann-like Domain"/>
    <property type="match status" value="2"/>
</dbReference>
<dbReference type="InterPro" id="IPR036291">
    <property type="entry name" value="NAD(P)-bd_dom_sf"/>
</dbReference>
<comment type="similarity">
    <text evidence="3">Belongs to the UDP-glucose/GDP-mannose dehydrogenase family.</text>
</comment>
<evidence type="ECO:0000313" key="7">
    <source>
        <dbReference type="EMBL" id="SDC36942.1"/>
    </source>
</evidence>
<accession>A0A1G6L0Q9</accession>
<proteinExistence type="inferred from homology"/>
<protein>
    <recommendedName>
        <fullName evidence="1 3">UDP-glucose 6-dehydrogenase</fullName>
        <ecNumber evidence="3">1.1.1.22</ecNumber>
    </recommendedName>
</protein>
<feature type="binding site" evidence="4">
    <location>
        <position position="305"/>
    </location>
    <ligand>
        <name>substrate</name>
    </ligand>
</feature>
<reference evidence="8" key="1">
    <citation type="submission" date="2016-09" db="EMBL/GenBank/DDBJ databases">
        <authorList>
            <person name="Varghese N."/>
            <person name="Submissions S."/>
        </authorList>
    </citation>
    <scope>NUCLEOTIDE SEQUENCE [LARGE SCALE GENOMIC DNA]</scope>
    <source>
        <strain evidence="8">ANC 3699</strain>
    </source>
</reference>
<dbReference type="InterPro" id="IPR014026">
    <property type="entry name" value="UDP-Glc/GDP-Man_DH_dimer"/>
</dbReference>
<keyword evidence="8" id="KW-1185">Reference proteome</keyword>
<feature type="domain" description="UDP-glucose/GDP-mannose dehydrogenase C-terminal" evidence="6">
    <location>
        <begin position="298"/>
        <end position="402"/>
    </location>
</feature>
<dbReference type="PIRSF" id="PIRSF500134">
    <property type="entry name" value="UDPglc_DH_bac"/>
    <property type="match status" value="1"/>
</dbReference>
<dbReference type="GO" id="GO:0051287">
    <property type="term" value="F:NAD binding"/>
    <property type="evidence" value="ECO:0007669"/>
    <property type="project" value="InterPro"/>
</dbReference>
<dbReference type="Proteomes" id="UP000242317">
    <property type="component" value="Unassembled WGS sequence"/>
</dbReference>
<dbReference type="InterPro" id="IPR017476">
    <property type="entry name" value="UDP-Glc/GDP-Man"/>
</dbReference>
<dbReference type="GO" id="GO:0000271">
    <property type="term" value="P:polysaccharide biosynthetic process"/>
    <property type="evidence" value="ECO:0007669"/>
    <property type="project" value="InterPro"/>
</dbReference>
<dbReference type="PIRSF" id="PIRSF000124">
    <property type="entry name" value="UDPglc_GDPman_dh"/>
    <property type="match status" value="1"/>
</dbReference>
<gene>
    <name evidence="7" type="ORF">SAMN05421749_104264</name>
</gene>
<dbReference type="OrthoDB" id="9803238at2"/>
<dbReference type="SUPFAM" id="SSF51735">
    <property type="entry name" value="NAD(P)-binding Rossmann-fold domains"/>
    <property type="match status" value="1"/>
</dbReference>
<dbReference type="InterPro" id="IPR014027">
    <property type="entry name" value="UDP-Glc/GDP-Man_DH_C"/>
</dbReference>
<keyword evidence="2 3" id="KW-0560">Oxidoreductase</keyword>
<dbReference type="PANTHER" id="PTHR43750:SF3">
    <property type="entry name" value="UDP-GLUCOSE 6-DEHYDROGENASE TUAD"/>
    <property type="match status" value="1"/>
</dbReference>
<dbReference type="Gene3D" id="1.20.5.100">
    <property type="entry name" value="Cytochrome c1, transmembrane anchor, C-terminal"/>
    <property type="match status" value="1"/>
</dbReference>
<dbReference type="RefSeq" id="WP_092619484.1">
    <property type="nucleotide sequence ID" value="NZ_FMYK01000004.1"/>
</dbReference>
<evidence type="ECO:0000256" key="1">
    <source>
        <dbReference type="ARBA" id="ARBA00015132"/>
    </source>
</evidence>
<evidence type="ECO:0000259" key="6">
    <source>
        <dbReference type="SMART" id="SM00984"/>
    </source>
</evidence>
<evidence type="ECO:0000256" key="4">
    <source>
        <dbReference type="PIRSR" id="PIRSR500134-2"/>
    </source>
</evidence>
<feature type="binding site" evidence="4">
    <location>
        <begin position="233"/>
        <end position="237"/>
    </location>
    <ligand>
        <name>substrate</name>
    </ligand>
</feature>
<feature type="binding site" evidence="4">
    <location>
        <position position="188"/>
    </location>
    <ligand>
        <name>substrate</name>
    </ligand>
</feature>
<dbReference type="InterPro" id="IPR008927">
    <property type="entry name" value="6-PGluconate_DH-like_C_sf"/>
</dbReference>
<dbReference type="SUPFAM" id="SSF48179">
    <property type="entry name" value="6-phosphogluconate dehydrogenase C-terminal domain-like"/>
    <property type="match status" value="1"/>
</dbReference>
<dbReference type="AlphaFoldDB" id="A0A1G6L0Q9"/>
<comment type="catalytic activity">
    <reaction evidence="3">
        <text>UDP-alpha-D-glucose + 2 NAD(+) + H2O = UDP-alpha-D-glucuronate + 2 NADH + 3 H(+)</text>
        <dbReference type="Rhea" id="RHEA:23596"/>
        <dbReference type="ChEBI" id="CHEBI:15377"/>
        <dbReference type="ChEBI" id="CHEBI:15378"/>
        <dbReference type="ChEBI" id="CHEBI:57540"/>
        <dbReference type="ChEBI" id="CHEBI:57945"/>
        <dbReference type="ChEBI" id="CHEBI:58052"/>
        <dbReference type="ChEBI" id="CHEBI:58885"/>
        <dbReference type="EC" id="1.1.1.22"/>
    </reaction>
</comment>
<evidence type="ECO:0000256" key="5">
    <source>
        <dbReference type="PIRSR" id="PIRSR500134-3"/>
    </source>
</evidence>
<dbReference type="Pfam" id="PF00984">
    <property type="entry name" value="UDPG_MGDP_dh"/>
    <property type="match status" value="1"/>
</dbReference>
<dbReference type="EMBL" id="FMYK01000004">
    <property type="protein sequence ID" value="SDC36942.1"/>
    <property type="molecule type" value="Genomic_DNA"/>
</dbReference>
<evidence type="ECO:0000256" key="2">
    <source>
        <dbReference type="ARBA" id="ARBA00023002"/>
    </source>
</evidence>
<evidence type="ECO:0000256" key="3">
    <source>
        <dbReference type="PIRNR" id="PIRNR000124"/>
    </source>
</evidence>
<dbReference type="PANTHER" id="PTHR43750">
    <property type="entry name" value="UDP-GLUCOSE 6-DEHYDROGENASE TUAD"/>
    <property type="match status" value="1"/>
</dbReference>
<dbReference type="EC" id="1.1.1.22" evidence="3"/>
<dbReference type="InterPro" id="IPR036220">
    <property type="entry name" value="UDP-Glc/GDP-Man_DH_C_sf"/>
</dbReference>
<name>A0A1G6L0Q9_9GAMM</name>
<dbReference type="GO" id="GO:0003979">
    <property type="term" value="F:UDP-glucose 6-dehydrogenase activity"/>
    <property type="evidence" value="ECO:0007669"/>
    <property type="project" value="UniProtKB-EC"/>
</dbReference>
<dbReference type="Pfam" id="PF03720">
    <property type="entry name" value="UDPG_MGDP_dh_C"/>
    <property type="match status" value="1"/>
</dbReference>
<evidence type="ECO:0000313" key="8">
    <source>
        <dbReference type="Proteomes" id="UP000242317"/>
    </source>
</evidence>